<reference evidence="2 3" key="1">
    <citation type="submission" date="2018-03" db="EMBL/GenBank/DDBJ databases">
        <title>The draft genome of Mesorhizobium sp. 6GN-30.</title>
        <authorList>
            <person name="Liu L."/>
            <person name="Li L."/>
            <person name="Wang T."/>
            <person name="Zhang X."/>
            <person name="Liang L."/>
        </authorList>
    </citation>
    <scope>NUCLEOTIDE SEQUENCE [LARGE SCALE GENOMIC DNA]</scope>
    <source>
        <strain evidence="2 3">6GN30</strain>
    </source>
</reference>
<dbReference type="Proteomes" id="UP000241229">
    <property type="component" value="Unassembled WGS sequence"/>
</dbReference>
<dbReference type="PRINTS" id="PR00081">
    <property type="entry name" value="GDHRDH"/>
</dbReference>
<dbReference type="Gene3D" id="3.40.50.720">
    <property type="entry name" value="NAD(P)-binding Rossmann-like Domain"/>
    <property type="match status" value="1"/>
</dbReference>
<dbReference type="InterPro" id="IPR050259">
    <property type="entry name" value="SDR"/>
</dbReference>
<accession>A0A2P7S5Q1</accession>
<protein>
    <submittedName>
        <fullName evidence="2">Oxidoreductase</fullName>
    </submittedName>
</protein>
<gene>
    <name evidence="2" type="ORF">C7I84_17330</name>
</gene>
<dbReference type="RefSeq" id="WP_106773459.1">
    <property type="nucleotide sequence ID" value="NZ_PXYK01000016.1"/>
</dbReference>
<keyword evidence="3" id="KW-1185">Reference proteome</keyword>
<organism evidence="2 3">
    <name type="scientific">Kumtagia ephedrae</name>
    <dbReference type="NCBI Taxonomy" id="2116701"/>
    <lineage>
        <taxon>Bacteria</taxon>
        <taxon>Pseudomonadati</taxon>
        <taxon>Pseudomonadota</taxon>
        <taxon>Alphaproteobacteria</taxon>
        <taxon>Hyphomicrobiales</taxon>
        <taxon>Phyllobacteriaceae</taxon>
        <taxon>Kumtagia</taxon>
    </lineage>
</organism>
<dbReference type="InterPro" id="IPR002347">
    <property type="entry name" value="SDR_fam"/>
</dbReference>
<dbReference type="OrthoDB" id="286404at2"/>
<dbReference type="EMBL" id="PXYK01000016">
    <property type="protein sequence ID" value="PSJ57780.1"/>
    <property type="molecule type" value="Genomic_DNA"/>
</dbReference>
<dbReference type="PANTHER" id="PTHR42879">
    <property type="entry name" value="3-OXOACYL-(ACYL-CARRIER-PROTEIN) REDUCTASE"/>
    <property type="match status" value="1"/>
</dbReference>
<dbReference type="Pfam" id="PF00106">
    <property type="entry name" value="adh_short"/>
    <property type="match status" value="1"/>
</dbReference>
<sequence length="266" mass="27773">MSSSPKRIPVQYSEARVLIAGGTAGVGLATAMKFASLGVPHVTINGRNAERGEKARGAILERHPGCRVHFVAADSCVTEQAVALGRKAEEAMGGVDVLVNTTVSAYPYPTLFHKIDVNDIQGMVLTQVMSHFLLPRIVMDGMRERERGVIVNVASDAGKVATPGESIIGGMMAAIIMFTRTLAIEAKRSGIRVNCVAPSIIEGTLTHDTVMAGEFSGKLFAKAKDMAQLGVVDADDMAELIAFLAGPAAAKLTGQAISLNGGISAA</sequence>
<name>A0A2P7S5Q1_9HYPH</name>
<comment type="caution">
    <text evidence="2">The sequence shown here is derived from an EMBL/GenBank/DDBJ whole genome shotgun (WGS) entry which is preliminary data.</text>
</comment>
<dbReference type="InterPro" id="IPR036291">
    <property type="entry name" value="NAD(P)-bd_dom_sf"/>
</dbReference>
<evidence type="ECO:0000313" key="2">
    <source>
        <dbReference type="EMBL" id="PSJ57780.1"/>
    </source>
</evidence>
<dbReference type="SUPFAM" id="SSF51735">
    <property type="entry name" value="NAD(P)-binding Rossmann-fold domains"/>
    <property type="match status" value="1"/>
</dbReference>
<evidence type="ECO:0000256" key="1">
    <source>
        <dbReference type="ARBA" id="ARBA00006484"/>
    </source>
</evidence>
<dbReference type="CDD" id="cd05233">
    <property type="entry name" value="SDR_c"/>
    <property type="match status" value="1"/>
</dbReference>
<dbReference type="AlphaFoldDB" id="A0A2P7S5Q1"/>
<evidence type="ECO:0000313" key="3">
    <source>
        <dbReference type="Proteomes" id="UP000241229"/>
    </source>
</evidence>
<proteinExistence type="inferred from homology"/>
<comment type="similarity">
    <text evidence="1">Belongs to the short-chain dehydrogenases/reductases (SDR) family.</text>
</comment>